<comment type="caution">
    <text evidence="2">The sequence shown here is derived from an EMBL/GenBank/DDBJ whole genome shotgun (WGS) entry which is preliminary data.</text>
</comment>
<name>A0A2R5G710_NOSCO</name>
<dbReference type="Pfam" id="PF13701">
    <property type="entry name" value="DDE_Tnp_1_4"/>
    <property type="match status" value="1"/>
</dbReference>
<reference evidence="2 3" key="1">
    <citation type="submission" date="2017-06" db="EMBL/GenBank/DDBJ databases">
        <title>Genome sequencing of cyanobaciteial culture collection at National Institute for Environmental Studies (NIES).</title>
        <authorList>
            <person name="Hirose Y."/>
            <person name="Shimura Y."/>
            <person name="Fujisawa T."/>
            <person name="Nakamura Y."/>
            <person name="Kawachi M."/>
        </authorList>
    </citation>
    <scope>NUCLEOTIDE SEQUENCE [LARGE SCALE GENOMIC DNA]</scope>
    <source>
        <strain evidence="2 3">NIES-4072</strain>
    </source>
</reference>
<dbReference type="InterPro" id="IPR025668">
    <property type="entry name" value="Tnp_DDE_dom"/>
</dbReference>
<proteinExistence type="predicted"/>
<gene>
    <name evidence="2" type="ORF">NIES4072_72260</name>
</gene>
<accession>A0A2R5G710</accession>
<sequence>MLSALITFFTQHSLLSTQHCFGDSWSRSRRVVSKLEYGAKGTNIRFVVTSLLANKVSPSQLYTQKYCKRGEMENRFKEQQLELFSDRTSTHTFVGNQLRLWFSSIAYVLMNALRSQCLARTELQNAQVGTIRTKLLKLGALITVSARRILIAISSSSPSKHIFGGEQREKVRSGFSSQLHPYILNKIWFFSCDRILKQAIYVPDFSTSQNRVAPSLVLLTDA</sequence>
<protein>
    <submittedName>
        <fullName evidence="2">Transposase</fullName>
    </submittedName>
</protein>
<dbReference type="EMBL" id="BDUD01000003">
    <property type="protein sequence ID" value="GBG23514.1"/>
    <property type="molecule type" value="Genomic_DNA"/>
</dbReference>
<dbReference type="AlphaFoldDB" id="A0A2R5G710"/>
<keyword evidence="3" id="KW-1185">Reference proteome</keyword>
<evidence type="ECO:0000313" key="3">
    <source>
        <dbReference type="Proteomes" id="UP000245124"/>
    </source>
</evidence>
<organism evidence="2 3">
    <name type="scientific">Nostoc commune NIES-4072</name>
    <dbReference type="NCBI Taxonomy" id="2005467"/>
    <lineage>
        <taxon>Bacteria</taxon>
        <taxon>Bacillati</taxon>
        <taxon>Cyanobacteriota</taxon>
        <taxon>Cyanophyceae</taxon>
        <taxon>Nostocales</taxon>
        <taxon>Nostocaceae</taxon>
        <taxon>Nostoc</taxon>
    </lineage>
</organism>
<evidence type="ECO:0000313" key="2">
    <source>
        <dbReference type="EMBL" id="GBG23514.1"/>
    </source>
</evidence>
<dbReference type="Proteomes" id="UP000245124">
    <property type="component" value="Unassembled WGS sequence"/>
</dbReference>
<feature type="domain" description="Transposase DDE" evidence="1">
    <location>
        <begin position="23"/>
        <end position="163"/>
    </location>
</feature>
<evidence type="ECO:0000259" key="1">
    <source>
        <dbReference type="Pfam" id="PF13701"/>
    </source>
</evidence>